<feature type="transmembrane region" description="Helical" evidence="1">
    <location>
        <begin position="44"/>
        <end position="62"/>
    </location>
</feature>
<feature type="transmembrane region" description="Helical" evidence="1">
    <location>
        <begin position="68"/>
        <end position="89"/>
    </location>
</feature>
<protein>
    <submittedName>
        <fullName evidence="2">DUF2238 domain-containing protein</fullName>
    </submittedName>
</protein>
<keyword evidence="3" id="KW-1185">Reference proteome</keyword>
<sequence>MLDPRLPGASGEMTSTREPVVLLSVVVVAVAASAIAPRSHGTRLLEVAPIAVAVPVLVWTYAKFPPAPISYRILTVSALLIALGAHYTYAEVPLGHWMRDWFDFSRNHYDRIGHVAHGATAAIVLRELLIRLTPPRPGWWLFGIDTGLCLGVSGGFEVIEAFAASLSGKSGQAYLGTQGDEFALNAAHNQQLSAMDEPIGDVQQA</sequence>
<keyword evidence="1" id="KW-0472">Membrane</keyword>
<dbReference type="Pfam" id="PF09997">
    <property type="entry name" value="DUF2238"/>
    <property type="match status" value="1"/>
</dbReference>
<feature type="transmembrane region" description="Helical" evidence="1">
    <location>
        <begin position="20"/>
        <end position="37"/>
    </location>
</feature>
<reference evidence="2 3" key="1">
    <citation type="submission" date="2020-06" db="EMBL/GenBank/DDBJ databases">
        <title>Actinokineospora xiongansis sp. nov., isolated from soil of Baiyangdian.</title>
        <authorList>
            <person name="Zhang X."/>
        </authorList>
    </citation>
    <scope>NUCLEOTIDE SEQUENCE [LARGE SCALE GENOMIC DNA]</scope>
    <source>
        <strain evidence="2 3">HBU206404</strain>
    </source>
</reference>
<dbReference type="RefSeq" id="WP_187221185.1">
    <property type="nucleotide sequence ID" value="NZ_JABVED010000008.1"/>
</dbReference>
<organism evidence="2 3">
    <name type="scientific">Actinokineospora xionganensis</name>
    <dbReference type="NCBI Taxonomy" id="2684470"/>
    <lineage>
        <taxon>Bacteria</taxon>
        <taxon>Bacillati</taxon>
        <taxon>Actinomycetota</taxon>
        <taxon>Actinomycetes</taxon>
        <taxon>Pseudonocardiales</taxon>
        <taxon>Pseudonocardiaceae</taxon>
        <taxon>Actinokineospora</taxon>
    </lineage>
</organism>
<evidence type="ECO:0000313" key="3">
    <source>
        <dbReference type="Proteomes" id="UP000734823"/>
    </source>
</evidence>
<accession>A0ABR7L7P4</accession>
<proteinExistence type="predicted"/>
<dbReference type="Proteomes" id="UP000734823">
    <property type="component" value="Unassembled WGS sequence"/>
</dbReference>
<name>A0ABR7L7P4_9PSEU</name>
<dbReference type="EMBL" id="JABVED010000008">
    <property type="protein sequence ID" value="MBC6448712.1"/>
    <property type="molecule type" value="Genomic_DNA"/>
</dbReference>
<keyword evidence="1" id="KW-1133">Transmembrane helix</keyword>
<dbReference type="InterPro" id="IPR014509">
    <property type="entry name" value="YjdF-like"/>
</dbReference>
<gene>
    <name evidence="2" type="ORF">GPZ80_16185</name>
</gene>
<evidence type="ECO:0000313" key="2">
    <source>
        <dbReference type="EMBL" id="MBC6448712.1"/>
    </source>
</evidence>
<keyword evidence="1" id="KW-0812">Transmembrane</keyword>
<evidence type="ECO:0000256" key="1">
    <source>
        <dbReference type="SAM" id="Phobius"/>
    </source>
</evidence>
<comment type="caution">
    <text evidence="2">The sequence shown here is derived from an EMBL/GenBank/DDBJ whole genome shotgun (WGS) entry which is preliminary data.</text>
</comment>